<dbReference type="AlphaFoldDB" id="A0A0J1BGE6"/>
<evidence type="ECO:0000313" key="4">
    <source>
        <dbReference type="Proteomes" id="UP000036367"/>
    </source>
</evidence>
<proteinExistence type="inferred from homology"/>
<dbReference type="InterPro" id="IPR014729">
    <property type="entry name" value="Rossmann-like_a/b/a_fold"/>
</dbReference>
<dbReference type="PANTHER" id="PTHR46268">
    <property type="entry name" value="STRESS RESPONSE PROTEIN NHAX"/>
    <property type="match status" value="1"/>
</dbReference>
<sequence length="170" mass="18578">MPASPQTRRHSMNYFENSKILVPIDFSDQSKEAVETGVKIAGKNENVLVLHVVDPAQLYGLDDNGGYELGGGMAAGTFNWEGAAKIDANHEVTAMNQMKDMFGGDEFRDVQFFTAVDSPTEGITRFASDHKIDLIVLPSHGRSGVKRLLLGSVAEHVVRAAHCPVLILRR</sequence>
<dbReference type="PRINTS" id="PR01438">
    <property type="entry name" value="UNVRSLSTRESS"/>
</dbReference>
<name>A0A0J1BGE6_RHOIS</name>
<comment type="similarity">
    <text evidence="1">Belongs to the universal stress protein A family.</text>
</comment>
<dbReference type="SUPFAM" id="SSF52402">
    <property type="entry name" value="Adenine nucleotide alpha hydrolases-like"/>
    <property type="match status" value="1"/>
</dbReference>
<organism evidence="3 4">
    <name type="scientific">Rhodopirellula islandica</name>
    <dbReference type="NCBI Taxonomy" id="595434"/>
    <lineage>
        <taxon>Bacteria</taxon>
        <taxon>Pseudomonadati</taxon>
        <taxon>Planctomycetota</taxon>
        <taxon>Planctomycetia</taxon>
        <taxon>Pirellulales</taxon>
        <taxon>Pirellulaceae</taxon>
        <taxon>Rhodopirellula</taxon>
    </lineage>
</organism>
<gene>
    <name evidence="3" type="ORF">RISK_002235</name>
</gene>
<evidence type="ECO:0000259" key="2">
    <source>
        <dbReference type="Pfam" id="PF00582"/>
    </source>
</evidence>
<comment type="caution">
    <text evidence="3">The sequence shown here is derived from an EMBL/GenBank/DDBJ whole genome shotgun (WGS) entry which is preliminary data.</text>
</comment>
<dbReference type="Pfam" id="PF00582">
    <property type="entry name" value="Usp"/>
    <property type="match status" value="1"/>
</dbReference>
<accession>A0A0J1BGE6</accession>
<dbReference type="Proteomes" id="UP000036367">
    <property type="component" value="Unassembled WGS sequence"/>
</dbReference>
<protein>
    <submittedName>
        <fullName evidence="3">Universal stress protein</fullName>
    </submittedName>
</protein>
<evidence type="ECO:0000256" key="1">
    <source>
        <dbReference type="ARBA" id="ARBA00008791"/>
    </source>
</evidence>
<dbReference type="PANTHER" id="PTHR46268:SF6">
    <property type="entry name" value="UNIVERSAL STRESS PROTEIN UP12"/>
    <property type="match status" value="1"/>
</dbReference>
<dbReference type="Gene3D" id="3.40.50.620">
    <property type="entry name" value="HUPs"/>
    <property type="match status" value="1"/>
</dbReference>
<dbReference type="InterPro" id="IPR006015">
    <property type="entry name" value="Universal_stress_UspA"/>
</dbReference>
<dbReference type="PATRIC" id="fig|595434.4.peg.2134"/>
<reference evidence="3" key="1">
    <citation type="submission" date="2015-05" db="EMBL/GenBank/DDBJ databases">
        <title>Permanent draft genome of Rhodopirellula islandicus K833.</title>
        <authorList>
            <person name="Kizina J."/>
            <person name="Richter M."/>
            <person name="Glockner F.O."/>
            <person name="Harder J."/>
        </authorList>
    </citation>
    <scope>NUCLEOTIDE SEQUENCE [LARGE SCALE GENOMIC DNA]</scope>
    <source>
        <strain evidence="3">K833</strain>
    </source>
</reference>
<dbReference type="STRING" id="595434.RISK_002235"/>
<keyword evidence="4" id="KW-1185">Reference proteome</keyword>
<dbReference type="InterPro" id="IPR006016">
    <property type="entry name" value="UspA"/>
</dbReference>
<feature type="domain" description="UspA" evidence="2">
    <location>
        <begin position="18"/>
        <end position="169"/>
    </location>
</feature>
<dbReference type="EMBL" id="LECT01000017">
    <property type="protein sequence ID" value="KLU05603.1"/>
    <property type="molecule type" value="Genomic_DNA"/>
</dbReference>
<dbReference type="CDD" id="cd00293">
    <property type="entry name" value="USP-like"/>
    <property type="match status" value="1"/>
</dbReference>
<evidence type="ECO:0000313" key="3">
    <source>
        <dbReference type="EMBL" id="KLU05603.1"/>
    </source>
</evidence>